<dbReference type="GO" id="GO:0030638">
    <property type="term" value="P:polyketide metabolic process"/>
    <property type="evidence" value="ECO:0007669"/>
    <property type="project" value="InterPro"/>
</dbReference>
<protein>
    <submittedName>
        <fullName evidence="1">Aklanonic acid methyl ester cyclase DnrD</fullName>
        <ecNumber evidence="1">5.5.1.23</ecNumber>
    </submittedName>
</protein>
<dbReference type="InterPro" id="IPR009959">
    <property type="entry name" value="Cyclase_SnoaL-like"/>
</dbReference>
<proteinExistence type="predicted"/>
<sequence length="136" mass="14960">MPDNAAIVRQFINEVLNQGDVDGAGRFVWEDVVEQVPFPGQGPGLTGLQDVLRGMRSAFPDMHWTVEEQLADGDSVLTRFVWTGMHQGEFLGVPPTGRPVTVWGMVIDRLVDGRIKDTRILMDTLGLMMQLGAIPG</sequence>
<reference evidence="2" key="1">
    <citation type="submission" date="2016-12" db="EMBL/GenBank/DDBJ databases">
        <title>Comparative genomics of four Isosphaeraceae planctomycetes: a common pool of plasmids and glycoside hydrolase genes.</title>
        <authorList>
            <person name="Ivanova A."/>
        </authorList>
    </citation>
    <scope>NUCLEOTIDE SEQUENCE [LARGE SCALE GENOMIC DNA]</scope>
    <source>
        <strain evidence="2">PX4</strain>
    </source>
</reference>
<dbReference type="EMBL" id="CP019082">
    <property type="protein sequence ID" value="APW60748.1"/>
    <property type="molecule type" value="Genomic_DNA"/>
</dbReference>
<keyword evidence="2" id="KW-1185">Reference proteome</keyword>
<dbReference type="SUPFAM" id="SSF54427">
    <property type="entry name" value="NTF2-like"/>
    <property type="match status" value="1"/>
</dbReference>
<dbReference type="Proteomes" id="UP000186309">
    <property type="component" value="Chromosome"/>
</dbReference>
<dbReference type="RefSeq" id="WP_168189361.1">
    <property type="nucleotide sequence ID" value="NZ_CP019082.1"/>
</dbReference>
<dbReference type="PANTHER" id="PTHR38436:SF1">
    <property type="entry name" value="ESTER CYCLASE"/>
    <property type="match status" value="1"/>
</dbReference>
<name>A0A1U7CPB2_9BACT</name>
<evidence type="ECO:0000313" key="1">
    <source>
        <dbReference type="EMBL" id="APW60748.1"/>
    </source>
</evidence>
<keyword evidence="1" id="KW-0413">Isomerase</keyword>
<dbReference type="KEGG" id="pbor:BSF38_02236"/>
<dbReference type="AlphaFoldDB" id="A0A1U7CPB2"/>
<dbReference type="InterPro" id="IPR032710">
    <property type="entry name" value="NTF2-like_dom_sf"/>
</dbReference>
<evidence type="ECO:0000313" key="2">
    <source>
        <dbReference type="Proteomes" id="UP000186309"/>
    </source>
</evidence>
<dbReference type="EC" id="5.5.1.23" evidence="1"/>
<dbReference type="GO" id="GO:0016853">
    <property type="term" value="F:isomerase activity"/>
    <property type="evidence" value="ECO:0007669"/>
    <property type="project" value="UniProtKB-KW"/>
</dbReference>
<accession>A0A1U7CPB2</accession>
<dbReference type="Pfam" id="PF07366">
    <property type="entry name" value="SnoaL"/>
    <property type="match status" value="1"/>
</dbReference>
<organism evidence="1 2">
    <name type="scientific">Paludisphaera borealis</name>
    <dbReference type="NCBI Taxonomy" id="1387353"/>
    <lineage>
        <taxon>Bacteria</taxon>
        <taxon>Pseudomonadati</taxon>
        <taxon>Planctomycetota</taxon>
        <taxon>Planctomycetia</taxon>
        <taxon>Isosphaerales</taxon>
        <taxon>Isosphaeraceae</taxon>
        <taxon>Paludisphaera</taxon>
    </lineage>
</organism>
<gene>
    <name evidence="1" type="primary">dnrD</name>
    <name evidence="1" type="ORF">BSF38_02236</name>
</gene>
<dbReference type="Gene3D" id="3.10.450.50">
    <property type="match status" value="1"/>
</dbReference>
<dbReference type="PANTHER" id="PTHR38436">
    <property type="entry name" value="POLYKETIDE CYCLASE SNOAL-LIKE DOMAIN"/>
    <property type="match status" value="1"/>
</dbReference>